<sequence>MSKTGKAGVLLIAVLVGVSVVSIHFSWHGQLYAHWHNSWYGNQAPDKNIWLPDYKVAIEGKPIPGITDLSGIAYDPDHDRLLGITNGVPMEILALTRDGDLIERYPLIGFEDTEGIAYMGKGRVVIVDERKQRLHIFTLPDTAGPIREEQTESLAIEINLSQHNKGFEGVTYDPANDRIFAIKERDPRQLYSITGMLGSIGSRMQIRIKDLTTWVDRGVFSKDLSEGYYDSRTGHLLLLSEESSNVTELDQQGNFVSILSLRAMAGDLKHTPPQAEGMTMDNAGELYIVSEPNLFYRFTQSKAGLSASAEKH</sequence>
<keyword evidence="2" id="KW-1003">Cell membrane</keyword>
<comment type="subcellular location">
    <subcellularLocation>
        <location evidence="1">Cell membrane</location>
    </subcellularLocation>
</comment>
<dbReference type="Proteomes" id="UP000033500">
    <property type="component" value="Unassembled WGS sequence"/>
</dbReference>
<dbReference type="EMBL" id="LACD01000021">
    <property type="protein sequence ID" value="KJZ42318.1"/>
    <property type="molecule type" value="Genomic_DNA"/>
</dbReference>
<dbReference type="PATRIC" id="fig|294.131.peg.2276"/>
<dbReference type="GO" id="GO:0005886">
    <property type="term" value="C:plasma membrane"/>
    <property type="evidence" value="ECO:0007669"/>
    <property type="project" value="UniProtKB-SubCell"/>
</dbReference>
<accession>A0A0F4TD10</accession>
<proteinExistence type="predicted"/>
<dbReference type="AlphaFoldDB" id="A0A0F4TD10"/>
<evidence type="ECO:0000313" key="4">
    <source>
        <dbReference type="EMBL" id="KJZ42318.1"/>
    </source>
</evidence>
<dbReference type="SUPFAM" id="SSF50956">
    <property type="entry name" value="Thermostable phytase (3-phytase)"/>
    <property type="match status" value="1"/>
</dbReference>
<evidence type="ECO:0000313" key="5">
    <source>
        <dbReference type="Proteomes" id="UP000033500"/>
    </source>
</evidence>
<dbReference type="CDD" id="cd09971">
    <property type="entry name" value="SdiA-regulated"/>
    <property type="match status" value="1"/>
</dbReference>
<protein>
    <submittedName>
        <fullName evidence="4">SdiA-regulated</fullName>
    </submittedName>
</protein>
<evidence type="ECO:0000256" key="2">
    <source>
        <dbReference type="ARBA" id="ARBA00022475"/>
    </source>
</evidence>
<dbReference type="Pfam" id="PF06977">
    <property type="entry name" value="SdiA-regulated"/>
    <property type="match status" value="1"/>
</dbReference>
<dbReference type="RefSeq" id="WP_046047587.1">
    <property type="nucleotide sequence ID" value="NZ_LACD01000021.1"/>
</dbReference>
<organism evidence="4 5">
    <name type="scientific">Pseudomonas fluorescens</name>
    <dbReference type="NCBI Taxonomy" id="294"/>
    <lineage>
        <taxon>Bacteria</taxon>
        <taxon>Pseudomonadati</taxon>
        <taxon>Pseudomonadota</taxon>
        <taxon>Gammaproteobacteria</taxon>
        <taxon>Pseudomonadales</taxon>
        <taxon>Pseudomonadaceae</taxon>
        <taxon>Pseudomonas</taxon>
    </lineage>
</organism>
<reference evidence="4 5" key="1">
    <citation type="submission" date="2015-03" db="EMBL/GenBank/DDBJ databases">
        <title>Comparative genomics of Pseudomonas insights into diversity of traits involved in vanlence and defense.</title>
        <authorList>
            <person name="Qin Y."/>
        </authorList>
    </citation>
    <scope>NUCLEOTIDE SEQUENCE [LARGE SCALE GENOMIC DNA]</scope>
    <source>
        <strain evidence="4 5">C3</strain>
    </source>
</reference>
<gene>
    <name evidence="4" type="ORF">VC34_17125</name>
</gene>
<keyword evidence="3" id="KW-0472">Membrane</keyword>
<name>A0A0F4TD10_PSEFL</name>
<evidence type="ECO:0000256" key="1">
    <source>
        <dbReference type="ARBA" id="ARBA00004236"/>
    </source>
</evidence>
<dbReference type="InterPro" id="IPR009722">
    <property type="entry name" value="YjiK/CarP"/>
</dbReference>
<evidence type="ECO:0000256" key="3">
    <source>
        <dbReference type="ARBA" id="ARBA00023136"/>
    </source>
</evidence>
<comment type="caution">
    <text evidence="4">The sequence shown here is derived from an EMBL/GenBank/DDBJ whole genome shotgun (WGS) entry which is preliminary data.</text>
</comment>